<protein>
    <submittedName>
        <fullName evidence="1">Putative secreted protein</fullName>
    </submittedName>
</protein>
<sequence>MGRRSCLLSSHWWPCLIRTTSPDRHPFRTCIRSTPGLVFPPFCCSRCNTCSVSCPICFREFGSNCAPLICRCTFSSELLDS</sequence>
<organism evidence="1">
    <name type="scientific">Anopheles darlingi</name>
    <name type="common">Mosquito</name>
    <dbReference type="NCBI Taxonomy" id="43151"/>
    <lineage>
        <taxon>Eukaryota</taxon>
        <taxon>Metazoa</taxon>
        <taxon>Ecdysozoa</taxon>
        <taxon>Arthropoda</taxon>
        <taxon>Hexapoda</taxon>
        <taxon>Insecta</taxon>
        <taxon>Pterygota</taxon>
        <taxon>Neoptera</taxon>
        <taxon>Endopterygota</taxon>
        <taxon>Diptera</taxon>
        <taxon>Nematocera</taxon>
        <taxon>Culicoidea</taxon>
        <taxon>Culicidae</taxon>
        <taxon>Anophelinae</taxon>
        <taxon>Anopheles</taxon>
    </lineage>
</organism>
<reference evidence="1" key="1">
    <citation type="submission" date="2018-01" db="EMBL/GenBank/DDBJ databases">
        <title>An insight into the sialome of Amazonian anophelines.</title>
        <authorList>
            <person name="Ribeiro J.M."/>
            <person name="Scarpassa V."/>
            <person name="Calvo E."/>
        </authorList>
    </citation>
    <scope>NUCLEOTIDE SEQUENCE</scope>
</reference>
<dbReference type="AlphaFoldDB" id="A0A2M4DA91"/>
<evidence type="ECO:0000313" key="1">
    <source>
        <dbReference type="EMBL" id="MBW74457.1"/>
    </source>
</evidence>
<dbReference type="EMBL" id="GGFL01010279">
    <property type="protein sequence ID" value="MBW74457.1"/>
    <property type="molecule type" value="Transcribed_RNA"/>
</dbReference>
<name>A0A2M4DA91_ANODA</name>
<proteinExistence type="predicted"/>
<accession>A0A2M4DA91</accession>